<dbReference type="Gene3D" id="1.10.472.10">
    <property type="entry name" value="Cyclin-like"/>
    <property type="match status" value="2"/>
</dbReference>
<dbReference type="EMBL" id="HG994580">
    <property type="protein sequence ID" value="CAF2756123.1"/>
    <property type="molecule type" value="Genomic_DNA"/>
</dbReference>
<dbReference type="InterPro" id="IPR006671">
    <property type="entry name" value="Cyclin_N"/>
</dbReference>
<evidence type="ECO:0000313" key="15">
    <source>
        <dbReference type="EMBL" id="CAF2756123.1"/>
    </source>
</evidence>
<dbReference type="Pfam" id="PF00134">
    <property type="entry name" value="Cyclin_N"/>
    <property type="match status" value="1"/>
</dbReference>
<dbReference type="SUPFAM" id="SSF47954">
    <property type="entry name" value="Cyclin-like"/>
    <property type="match status" value="2"/>
</dbReference>
<feature type="domain" description="Cyclin-like" evidence="14">
    <location>
        <begin position="79"/>
        <end position="178"/>
    </location>
</feature>
<evidence type="ECO:0000256" key="8">
    <source>
        <dbReference type="ARBA" id="ARBA00023127"/>
    </source>
</evidence>
<feature type="compositionally biased region" description="Polar residues" evidence="13">
    <location>
        <begin position="444"/>
        <end position="459"/>
    </location>
</feature>
<evidence type="ECO:0000256" key="10">
    <source>
        <dbReference type="ARBA" id="ARBA00023242"/>
    </source>
</evidence>
<feature type="compositionally biased region" description="Low complexity" evidence="13">
    <location>
        <begin position="405"/>
        <end position="420"/>
    </location>
</feature>
<dbReference type="Gene3D" id="2.120.10.80">
    <property type="entry name" value="Kelch-type beta propeller"/>
    <property type="match status" value="1"/>
</dbReference>
<evidence type="ECO:0000256" key="1">
    <source>
        <dbReference type="ARBA" id="ARBA00004123"/>
    </source>
</evidence>
<feature type="compositionally biased region" description="Polar residues" evidence="13">
    <location>
        <begin position="479"/>
        <end position="492"/>
    </location>
</feature>
<dbReference type="GO" id="GO:0005634">
    <property type="term" value="C:nucleus"/>
    <property type="evidence" value="ECO:0007669"/>
    <property type="project" value="UniProtKB-SubCell"/>
</dbReference>
<evidence type="ECO:0000256" key="4">
    <source>
        <dbReference type="ARBA" id="ARBA00022553"/>
    </source>
</evidence>
<sequence>MNIVNRASSNACAAGTVSSGAHTSSSGSSSAPAPPNMNMMTTTGQGRWYFSAESLHMTPSRRHNITSEKELGYRQQAANFIQDMGQRLHVPQLCINTAIVYMQRFYMFHSFTRFHRNTIAAAALFLAAKVEEQPRKLEHVIKVAHICLHREQPPLDTRSEQYIEQAQELVTNENILLQTLGFDVAIDHPHTHVVRCCQLVKASKDLAQTSYFMATNSLHLTTMCLRHTPTIVACVCIHLACKWTNYKIPLSSRGKEWFLYVDPNTSLELLNKLTDEFLTIFDRCPSRLKKKIMATAQATKEEEERRASNDIPASHYTPDYSRRQELPSSSSKHPSIPMGKSSGQSSQQPSTRSSSGHHGSRNEKPHHYPPHRSNVALPGQPQTDKPSKPNDPSRATYDEYKKQKQQQQSNQGQSSRLSSSAPGQHRHMSATRPSQPGVPPPSHQQPVTSQRPTSASQNMPHQQKHHKHNGPPPPQQQQAVQSTSTSLSTTADPNRHHKTPLPPPPPQQQQQPPPPQHARHHSGYPSGSSQHQIQKSERKQTIPSQQPKNSNKSLHSTRLLLYPLQTHQHFPNPTSGNGLLNIIKEKSVSPNKRQRLDKTASLFSPPSSTSSSIAPPHLNQRNRSLSNCSQSSNEEMSVNNDSSVQKPPDPLKISLKPSQSSETKKRHRASSEVRSTSPSVKIARVVGSNQDLDLFSPSSEIKPLMYFLIAGGVYRNLTTQLNVPLSSVEIVGPTGSCEISPLPEPRQSLSVVRVGNSVFACGGFYIYERTECFEYIPEIQRWLMGPRLGKALIFSGAVSFQNRLVLIGGRRFNYGTGSWDYLKDIQVWGL</sequence>
<dbReference type="OrthoDB" id="25002at2759"/>
<dbReference type="SMART" id="SM00385">
    <property type="entry name" value="CYCLIN"/>
    <property type="match status" value="2"/>
</dbReference>
<keyword evidence="4" id="KW-0597">Phosphoprotein</keyword>
<evidence type="ECO:0000256" key="5">
    <source>
        <dbReference type="ARBA" id="ARBA00022618"/>
    </source>
</evidence>
<evidence type="ECO:0000256" key="2">
    <source>
        <dbReference type="ARBA" id="ARBA00008638"/>
    </source>
</evidence>
<feature type="region of interest" description="Disordered" evidence="13">
    <location>
        <begin position="15"/>
        <end position="38"/>
    </location>
</feature>
<keyword evidence="8 12" id="KW-0195">Cyclin</keyword>
<evidence type="ECO:0000256" key="6">
    <source>
        <dbReference type="ARBA" id="ARBA00022843"/>
    </source>
</evidence>
<keyword evidence="5" id="KW-0132">Cell division</keyword>
<dbReference type="GO" id="GO:0051301">
    <property type="term" value="P:cell division"/>
    <property type="evidence" value="ECO:0007669"/>
    <property type="project" value="UniProtKB-KW"/>
</dbReference>
<evidence type="ECO:0000259" key="14">
    <source>
        <dbReference type="SMART" id="SM00385"/>
    </source>
</evidence>
<feature type="region of interest" description="Disordered" evidence="13">
    <location>
        <begin position="298"/>
        <end position="553"/>
    </location>
</feature>
<proteinExistence type="inferred from homology"/>
<dbReference type="GO" id="GO:0016538">
    <property type="term" value="F:cyclin-dependent protein serine/threonine kinase regulator activity"/>
    <property type="evidence" value="ECO:0007669"/>
    <property type="project" value="InterPro"/>
</dbReference>
<evidence type="ECO:0000256" key="7">
    <source>
        <dbReference type="ARBA" id="ARBA00023015"/>
    </source>
</evidence>
<evidence type="ECO:0000313" key="16">
    <source>
        <dbReference type="Proteomes" id="UP000675881"/>
    </source>
</evidence>
<name>A0A7R8CB00_LEPSM</name>
<feature type="compositionally biased region" description="Low complexity" evidence="13">
    <location>
        <begin position="601"/>
        <end position="616"/>
    </location>
</feature>
<accession>A0A7R8CB00</accession>
<dbReference type="CDD" id="cd20539">
    <property type="entry name" value="CYCLIN_CCNT_rpt2"/>
    <property type="match status" value="1"/>
</dbReference>
<dbReference type="InterPro" id="IPR015915">
    <property type="entry name" value="Kelch-typ_b-propeller"/>
</dbReference>
<dbReference type="InterPro" id="IPR013763">
    <property type="entry name" value="Cyclin-like_dom"/>
</dbReference>
<comment type="similarity">
    <text evidence="2">Belongs to the cyclin family. Cyclin C subfamily.</text>
</comment>
<feature type="region of interest" description="Disordered" evidence="13">
    <location>
        <begin position="590"/>
        <end position="677"/>
    </location>
</feature>
<dbReference type="FunFam" id="1.10.472.10:FF:000004">
    <property type="entry name" value="Cyclin T2"/>
    <property type="match status" value="1"/>
</dbReference>
<keyword evidence="10" id="KW-0539">Nucleus</keyword>
<evidence type="ECO:0000256" key="13">
    <source>
        <dbReference type="SAM" id="MobiDB-lite"/>
    </source>
</evidence>
<keyword evidence="6" id="KW-0832">Ubl conjugation</keyword>
<dbReference type="Proteomes" id="UP000675881">
    <property type="component" value="Chromosome 1"/>
</dbReference>
<reference evidence="15" key="1">
    <citation type="submission" date="2021-02" db="EMBL/GenBank/DDBJ databases">
        <authorList>
            <person name="Bekaert M."/>
        </authorList>
    </citation>
    <scope>NUCLEOTIDE SEQUENCE</scope>
    <source>
        <strain evidence="15">IoA-00</strain>
    </source>
</reference>
<feature type="compositionally biased region" description="Polar residues" evidence="13">
    <location>
        <begin position="541"/>
        <end position="553"/>
    </location>
</feature>
<dbReference type="Pfam" id="PF21797">
    <property type="entry name" value="CycT2-like_C"/>
    <property type="match status" value="1"/>
</dbReference>
<keyword evidence="9" id="KW-0804">Transcription</keyword>
<evidence type="ECO:0000256" key="9">
    <source>
        <dbReference type="ARBA" id="ARBA00023163"/>
    </source>
</evidence>
<feature type="compositionally biased region" description="Basic and acidic residues" evidence="13">
    <location>
        <begin position="299"/>
        <end position="308"/>
    </location>
</feature>
<keyword evidence="7" id="KW-0805">Transcription regulation</keyword>
<feature type="compositionally biased region" description="Pro residues" evidence="13">
    <location>
        <begin position="500"/>
        <end position="516"/>
    </location>
</feature>
<comment type="subcellular location">
    <subcellularLocation>
        <location evidence="1">Nucleus</location>
    </subcellularLocation>
</comment>
<keyword evidence="16" id="KW-1185">Reference proteome</keyword>
<dbReference type="GO" id="GO:0006357">
    <property type="term" value="P:regulation of transcription by RNA polymerase II"/>
    <property type="evidence" value="ECO:0007669"/>
    <property type="project" value="InterPro"/>
</dbReference>
<keyword evidence="3" id="KW-1017">Isopeptide bond</keyword>
<dbReference type="InterPro" id="IPR036915">
    <property type="entry name" value="Cyclin-like_sf"/>
</dbReference>
<evidence type="ECO:0000256" key="3">
    <source>
        <dbReference type="ARBA" id="ARBA00022499"/>
    </source>
</evidence>
<keyword evidence="11" id="KW-0131">Cell cycle</keyword>
<feature type="compositionally biased region" description="Polar residues" evidence="13">
    <location>
        <begin position="619"/>
        <end position="645"/>
    </location>
</feature>
<dbReference type="FunFam" id="1.10.472.10:FF:000009">
    <property type="entry name" value="cyclin-T2 isoform X1"/>
    <property type="match status" value="1"/>
</dbReference>
<organism evidence="15 16">
    <name type="scientific">Lepeophtheirus salmonis</name>
    <name type="common">Salmon louse</name>
    <name type="synonym">Caligus salmonis</name>
    <dbReference type="NCBI Taxonomy" id="72036"/>
    <lineage>
        <taxon>Eukaryota</taxon>
        <taxon>Metazoa</taxon>
        <taxon>Ecdysozoa</taxon>
        <taxon>Arthropoda</taxon>
        <taxon>Crustacea</taxon>
        <taxon>Multicrustacea</taxon>
        <taxon>Hexanauplia</taxon>
        <taxon>Copepoda</taxon>
        <taxon>Siphonostomatoida</taxon>
        <taxon>Caligidae</taxon>
        <taxon>Lepeophtheirus</taxon>
    </lineage>
</organism>
<dbReference type="SUPFAM" id="SSF117281">
    <property type="entry name" value="Kelch motif"/>
    <property type="match status" value="1"/>
</dbReference>
<feature type="domain" description="Cyclin-like" evidence="14">
    <location>
        <begin position="191"/>
        <end position="279"/>
    </location>
</feature>
<protein>
    <submittedName>
        <fullName evidence="15">CCNT</fullName>
    </submittedName>
</protein>
<dbReference type="AlphaFoldDB" id="A0A7R8CB00"/>
<gene>
    <name evidence="15" type="ORF">LSAA_1842</name>
</gene>
<evidence type="ECO:0000256" key="12">
    <source>
        <dbReference type="RuleBase" id="RU000383"/>
    </source>
</evidence>
<feature type="compositionally biased region" description="Low complexity" evidence="13">
    <location>
        <begin position="339"/>
        <end position="357"/>
    </location>
</feature>
<evidence type="ECO:0000256" key="11">
    <source>
        <dbReference type="ARBA" id="ARBA00023306"/>
    </source>
</evidence>
<dbReference type="InterPro" id="IPR043198">
    <property type="entry name" value="Cyclin/Ssn8"/>
</dbReference>
<dbReference type="PANTHER" id="PTHR10026">
    <property type="entry name" value="CYCLIN"/>
    <property type="match status" value="1"/>
</dbReference>
<dbReference type="CDD" id="cd20538">
    <property type="entry name" value="CYCLIN_CCNT_rpt1"/>
    <property type="match status" value="1"/>
</dbReference>